<dbReference type="NCBIfam" id="TIGR00222">
    <property type="entry name" value="panB"/>
    <property type="match status" value="1"/>
</dbReference>
<evidence type="ECO:0000256" key="7">
    <source>
        <dbReference type="HAMAP-Rule" id="MF_00156"/>
    </source>
</evidence>
<keyword evidence="12" id="KW-1185">Reference proteome</keyword>
<name>A0A9Q7EZ04_9BACT</name>
<keyword evidence="7 10" id="KW-0479">Metal-binding</keyword>
<dbReference type="Gene3D" id="3.20.20.60">
    <property type="entry name" value="Phosphoenolpyruvate-binding domains"/>
    <property type="match status" value="1"/>
</dbReference>
<dbReference type="InterPro" id="IPR003700">
    <property type="entry name" value="Pantoate_hydroxy_MeTrfase"/>
</dbReference>
<sequence>MKKISIPHLKEMKARGEVITMITAYSAWQARLVDEAGAEMTLVGDSLAMVEKGYPGTLPVTVDVMVDACAAVTRGTSRSFVVGDMPFLSYEVDRAQAIANAGRFVKEAAVDAVKLEGGLERAETIRAIVGAGMAVVGHIGLTPQSATLLGGFRVQGRDLEGARRLLADAKAVEEAGACALVLECVPAPLARLISERLTIPTIGIGAGGGCDGQVLVFHDILGLYGDFRPRFVKRYVEGGKILKEALETFVDDVRRRGFPDEAHSFGLDEALIEELRGS</sequence>
<dbReference type="GO" id="GO:0015940">
    <property type="term" value="P:pantothenate biosynthetic process"/>
    <property type="evidence" value="ECO:0007669"/>
    <property type="project" value="UniProtKB-UniRule"/>
</dbReference>
<feature type="binding site" evidence="7 9">
    <location>
        <begin position="45"/>
        <end position="46"/>
    </location>
    <ligand>
        <name>3-methyl-2-oxobutanoate</name>
        <dbReference type="ChEBI" id="CHEBI:11851"/>
    </ligand>
</feature>
<dbReference type="RefSeq" id="WP_274373821.1">
    <property type="nucleotide sequence ID" value="NZ_CP072943.1"/>
</dbReference>
<dbReference type="PANTHER" id="PTHR20881:SF0">
    <property type="entry name" value="3-METHYL-2-OXOBUTANOATE HYDROXYMETHYLTRANSFERASE"/>
    <property type="match status" value="1"/>
</dbReference>
<feature type="active site" description="Proton acceptor" evidence="7 8">
    <location>
        <position position="183"/>
    </location>
</feature>
<feature type="binding site" evidence="7 10">
    <location>
        <position position="84"/>
    </location>
    <ligand>
        <name>Mg(2+)</name>
        <dbReference type="ChEBI" id="CHEBI:18420"/>
    </ligand>
</feature>
<comment type="similarity">
    <text evidence="2 7">Belongs to the PanB family.</text>
</comment>
<dbReference type="PIRSF" id="PIRSF000388">
    <property type="entry name" value="Pantoate_hydroxy_MeTrfase"/>
    <property type="match status" value="1"/>
</dbReference>
<evidence type="ECO:0000313" key="11">
    <source>
        <dbReference type="EMBL" id="QTX32576.1"/>
    </source>
</evidence>
<comment type="function">
    <text evidence="6 7">Catalyzes the reversible reaction in which hydroxymethyl group from 5,10-methylenetetrahydrofolate is transferred onto alpha-ketoisovalerate to form ketopantoate.</text>
</comment>
<evidence type="ECO:0000256" key="10">
    <source>
        <dbReference type="PIRSR" id="PIRSR000388-3"/>
    </source>
</evidence>
<dbReference type="GO" id="GO:0005737">
    <property type="term" value="C:cytoplasm"/>
    <property type="evidence" value="ECO:0007669"/>
    <property type="project" value="UniProtKB-SubCell"/>
</dbReference>
<keyword evidence="7" id="KW-0963">Cytoplasm</keyword>
<feature type="binding site" evidence="7 10">
    <location>
        <position position="116"/>
    </location>
    <ligand>
        <name>Mg(2+)</name>
        <dbReference type="ChEBI" id="CHEBI:18420"/>
    </ligand>
</feature>
<evidence type="ECO:0000256" key="4">
    <source>
        <dbReference type="ARBA" id="ARBA00022655"/>
    </source>
</evidence>
<accession>A0A9Q7EZ04</accession>
<dbReference type="EC" id="2.1.2.11" evidence="7"/>
<dbReference type="AlphaFoldDB" id="A0A9Q7EZ04"/>
<comment type="pathway">
    <text evidence="1 7">Cofactor biosynthesis; (R)-pantothenate biosynthesis; (R)-pantoate from 3-methyl-2-oxobutanoate: step 1/2.</text>
</comment>
<evidence type="ECO:0000256" key="5">
    <source>
        <dbReference type="ARBA" id="ARBA00022679"/>
    </source>
</evidence>
<comment type="cofactor">
    <cofactor evidence="7 10">
        <name>Mg(2+)</name>
        <dbReference type="ChEBI" id="CHEBI:18420"/>
    </cofactor>
    <text evidence="7 10">Binds 1 Mg(2+) ion per subunit.</text>
</comment>
<dbReference type="KEGG" id="aram:KAR29_01125"/>
<feature type="binding site" evidence="7 10">
    <location>
        <position position="45"/>
    </location>
    <ligand>
        <name>Mg(2+)</name>
        <dbReference type="ChEBI" id="CHEBI:18420"/>
    </ligand>
</feature>
<dbReference type="InterPro" id="IPR015813">
    <property type="entry name" value="Pyrv/PenolPyrv_kinase-like_dom"/>
</dbReference>
<organism evidence="11 12">
    <name type="scientific">Aminithiophilus ramosus</name>
    <dbReference type="NCBI Taxonomy" id="3029084"/>
    <lineage>
        <taxon>Bacteria</taxon>
        <taxon>Thermotogati</taxon>
        <taxon>Synergistota</taxon>
        <taxon>Synergistia</taxon>
        <taxon>Synergistales</taxon>
        <taxon>Aminithiophilaceae</taxon>
        <taxon>Aminithiophilus</taxon>
    </lineage>
</organism>
<dbReference type="HAMAP" id="MF_00156">
    <property type="entry name" value="PanB"/>
    <property type="match status" value="1"/>
</dbReference>
<proteinExistence type="inferred from homology"/>
<dbReference type="NCBIfam" id="NF001452">
    <property type="entry name" value="PRK00311.1"/>
    <property type="match status" value="1"/>
</dbReference>
<dbReference type="GO" id="GO:0003864">
    <property type="term" value="F:3-methyl-2-oxobutanoate hydroxymethyltransferase activity"/>
    <property type="evidence" value="ECO:0007669"/>
    <property type="project" value="UniProtKB-UniRule"/>
</dbReference>
<reference evidence="12" key="1">
    <citation type="submission" date="2021-04" db="EMBL/GenBank/DDBJ databases">
        <title>A novel Synergistetes isolate from a pyrite-forming mixed culture.</title>
        <authorList>
            <person name="Bunk B."/>
            <person name="Sproer C."/>
            <person name="Spring S."/>
            <person name="Pester M."/>
        </authorList>
    </citation>
    <scope>NUCLEOTIDE SEQUENCE [LARGE SCALE GENOMIC DNA]</scope>
    <source>
        <strain evidence="12">J.5.4.2-T.3.5.2</strain>
    </source>
</reference>
<dbReference type="EMBL" id="CP072943">
    <property type="protein sequence ID" value="QTX32576.1"/>
    <property type="molecule type" value="Genomic_DNA"/>
</dbReference>
<feature type="binding site" evidence="7 9">
    <location>
        <position position="114"/>
    </location>
    <ligand>
        <name>3-methyl-2-oxobutanoate</name>
        <dbReference type="ChEBI" id="CHEBI:11851"/>
    </ligand>
</feature>
<evidence type="ECO:0000256" key="2">
    <source>
        <dbReference type="ARBA" id="ARBA00008676"/>
    </source>
</evidence>
<dbReference type="Proteomes" id="UP000671879">
    <property type="component" value="Chromosome"/>
</dbReference>
<dbReference type="CDD" id="cd06557">
    <property type="entry name" value="KPHMT-like"/>
    <property type="match status" value="1"/>
</dbReference>
<evidence type="ECO:0000256" key="8">
    <source>
        <dbReference type="PIRSR" id="PIRSR000388-1"/>
    </source>
</evidence>
<keyword evidence="7 10" id="KW-0460">Magnesium</keyword>
<keyword evidence="4 7" id="KW-0566">Pantothenate biosynthesis</keyword>
<dbReference type="PANTHER" id="PTHR20881">
    <property type="entry name" value="3-METHYL-2-OXOBUTANOATE HYDROXYMETHYLTRANSFERASE"/>
    <property type="match status" value="1"/>
</dbReference>
<evidence type="ECO:0000256" key="3">
    <source>
        <dbReference type="ARBA" id="ARBA00011424"/>
    </source>
</evidence>
<comment type="subcellular location">
    <subcellularLocation>
        <location evidence="7">Cytoplasm</location>
    </subcellularLocation>
</comment>
<feature type="binding site" evidence="7 9">
    <location>
        <position position="84"/>
    </location>
    <ligand>
        <name>3-methyl-2-oxobutanoate</name>
        <dbReference type="ChEBI" id="CHEBI:11851"/>
    </ligand>
</feature>
<evidence type="ECO:0000256" key="6">
    <source>
        <dbReference type="ARBA" id="ARBA00056497"/>
    </source>
</evidence>
<evidence type="ECO:0000313" key="12">
    <source>
        <dbReference type="Proteomes" id="UP000671879"/>
    </source>
</evidence>
<dbReference type="GO" id="GO:0000287">
    <property type="term" value="F:magnesium ion binding"/>
    <property type="evidence" value="ECO:0007669"/>
    <property type="project" value="TreeGrafter"/>
</dbReference>
<dbReference type="SUPFAM" id="SSF51621">
    <property type="entry name" value="Phosphoenolpyruvate/pyruvate domain"/>
    <property type="match status" value="1"/>
</dbReference>
<comment type="subunit">
    <text evidence="3 7">Homodecamer; pentamer of dimers.</text>
</comment>
<evidence type="ECO:0000256" key="1">
    <source>
        <dbReference type="ARBA" id="ARBA00005033"/>
    </source>
</evidence>
<evidence type="ECO:0000256" key="9">
    <source>
        <dbReference type="PIRSR" id="PIRSR000388-2"/>
    </source>
</evidence>
<comment type="catalytic activity">
    <reaction evidence="7">
        <text>(6R)-5,10-methylene-5,6,7,8-tetrahydrofolate + 3-methyl-2-oxobutanoate + H2O = 2-dehydropantoate + (6S)-5,6,7,8-tetrahydrofolate</text>
        <dbReference type="Rhea" id="RHEA:11824"/>
        <dbReference type="ChEBI" id="CHEBI:11561"/>
        <dbReference type="ChEBI" id="CHEBI:11851"/>
        <dbReference type="ChEBI" id="CHEBI:15377"/>
        <dbReference type="ChEBI" id="CHEBI:15636"/>
        <dbReference type="ChEBI" id="CHEBI:57453"/>
        <dbReference type="EC" id="2.1.2.11"/>
    </reaction>
</comment>
<dbReference type="InterPro" id="IPR040442">
    <property type="entry name" value="Pyrv_kinase-like_dom_sf"/>
</dbReference>
<dbReference type="FunFam" id="3.20.20.60:FF:000003">
    <property type="entry name" value="3-methyl-2-oxobutanoate hydroxymethyltransferase"/>
    <property type="match status" value="1"/>
</dbReference>
<gene>
    <name evidence="7 11" type="primary">panB</name>
    <name evidence="11" type="ORF">KAR29_01125</name>
</gene>
<protein>
    <recommendedName>
        <fullName evidence="7">3-methyl-2-oxobutanoate hydroxymethyltransferase</fullName>
        <ecNumber evidence="7">2.1.2.11</ecNumber>
    </recommendedName>
    <alternativeName>
        <fullName evidence="7">Ketopantoate hydroxymethyltransferase</fullName>
        <shortName evidence="7">KPHMT</shortName>
    </alternativeName>
</protein>
<keyword evidence="5 7" id="KW-0808">Transferase</keyword>
<dbReference type="Pfam" id="PF02548">
    <property type="entry name" value="Pantoate_transf"/>
    <property type="match status" value="1"/>
</dbReference>